<dbReference type="InterPro" id="IPR020843">
    <property type="entry name" value="ER"/>
</dbReference>
<keyword evidence="3" id="KW-0479">Metal-binding</keyword>
<evidence type="ECO:0000256" key="1">
    <source>
        <dbReference type="ARBA" id="ARBA00001947"/>
    </source>
</evidence>
<dbReference type="STRING" id="297318.BK138_05070"/>
<dbReference type="InterPro" id="IPR013154">
    <property type="entry name" value="ADH-like_N"/>
</dbReference>
<name>A0A1R1F1N6_9BACL</name>
<dbReference type="GO" id="GO:0046872">
    <property type="term" value="F:metal ion binding"/>
    <property type="evidence" value="ECO:0007669"/>
    <property type="project" value="UniProtKB-KW"/>
</dbReference>
<evidence type="ECO:0000256" key="3">
    <source>
        <dbReference type="ARBA" id="ARBA00022723"/>
    </source>
</evidence>
<gene>
    <name evidence="7" type="ORF">BK138_05070</name>
</gene>
<dbReference type="Gene3D" id="3.40.50.720">
    <property type="entry name" value="NAD(P)-binding Rossmann-like Domain"/>
    <property type="match status" value="1"/>
</dbReference>
<dbReference type="CDD" id="cd08255">
    <property type="entry name" value="2-desacetyl-2-hydroxyethyl_bacteriochlorophyllide_like"/>
    <property type="match status" value="1"/>
</dbReference>
<keyword evidence="4" id="KW-0862">Zinc</keyword>
<evidence type="ECO:0000259" key="6">
    <source>
        <dbReference type="SMART" id="SM00829"/>
    </source>
</evidence>
<evidence type="ECO:0000313" key="7">
    <source>
        <dbReference type="EMBL" id="OMF57950.1"/>
    </source>
</evidence>
<sequence length="333" mass="35801">MKAVAALRGSIVVTDTEDLPLERGHVRIRTEYSAISPGTELSFLKKGGDHPSLLGYSAAGIVEEIGEGVTGLLPGQRVACYGAPYVRHAEHLTVPSNLVAAVPDHVLPEEAAFAGLGAIAIHALRTADLRFGESAVVVGLGILGQIIAQIASAAAVRVAALDLNAQRVLMLQEQGIRHAYNRHEQLEEQLQILTDGHGADSVILCAGGPGEELINRSLTWIRDRGNIVVVGDLTTTFSRGQMFGKEAQVLISRAGGPGRYDSGYEKDNRDYPIGYVRWTEGRNVAEYVRLLAEGRISVLPLISHRYPLGEAEAAYANYLNPTDCLGTILEYES</sequence>
<comment type="cofactor">
    <cofactor evidence="1">
        <name>Zn(2+)</name>
        <dbReference type="ChEBI" id="CHEBI:29105"/>
    </cofactor>
</comment>
<evidence type="ECO:0000313" key="8">
    <source>
        <dbReference type="Proteomes" id="UP000187172"/>
    </source>
</evidence>
<dbReference type="RefSeq" id="WP_076166801.1">
    <property type="nucleotide sequence ID" value="NZ_MRTP01000001.1"/>
</dbReference>
<dbReference type="GO" id="GO:0016491">
    <property type="term" value="F:oxidoreductase activity"/>
    <property type="evidence" value="ECO:0007669"/>
    <property type="project" value="UniProtKB-KW"/>
</dbReference>
<reference evidence="7 8" key="1">
    <citation type="submission" date="2016-11" db="EMBL/GenBank/DDBJ databases">
        <title>Paenibacillus species isolates.</title>
        <authorList>
            <person name="Beno S.M."/>
        </authorList>
    </citation>
    <scope>NUCLEOTIDE SEQUENCE [LARGE SCALE GENOMIC DNA]</scope>
    <source>
        <strain evidence="7 8">FSL R5-0378</strain>
    </source>
</reference>
<dbReference type="Pfam" id="PF00107">
    <property type="entry name" value="ADH_zinc_N"/>
    <property type="match status" value="1"/>
</dbReference>
<keyword evidence="5" id="KW-0560">Oxidoreductase</keyword>
<comment type="caution">
    <text evidence="7">The sequence shown here is derived from an EMBL/GenBank/DDBJ whole genome shotgun (WGS) entry which is preliminary data.</text>
</comment>
<evidence type="ECO:0000256" key="5">
    <source>
        <dbReference type="ARBA" id="ARBA00023002"/>
    </source>
</evidence>
<dbReference type="SUPFAM" id="SSF51735">
    <property type="entry name" value="NAD(P)-binding Rossmann-fold domains"/>
    <property type="match status" value="1"/>
</dbReference>
<keyword evidence="8" id="KW-1185">Reference proteome</keyword>
<accession>A0A1R1F1N6</accession>
<dbReference type="InterPro" id="IPR011032">
    <property type="entry name" value="GroES-like_sf"/>
</dbReference>
<dbReference type="Proteomes" id="UP000187172">
    <property type="component" value="Unassembled WGS sequence"/>
</dbReference>
<protein>
    <submittedName>
        <fullName evidence="7">Alcohol dehydrogenase</fullName>
    </submittedName>
</protein>
<dbReference type="SMART" id="SM00829">
    <property type="entry name" value="PKS_ER"/>
    <property type="match status" value="1"/>
</dbReference>
<proteinExistence type="inferred from homology"/>
<dbReference type="InterPro" id="IPR036291">
    <property type="entry name" value="NAD(P)-bd_dom_sf"/>
</dbReference>
<organism evidence="7 8">
    <name type="scientific">Paenibacillus rhizosphaerae</name>
    <dbReference type="NCBI Taxonomy" id="297318"/>
    <lineage>
        <taxon>Bacteria</taxon>
        <taxon>Bacillati</taxon>
        <taxon>Bacillota</taxon>
        <taxon>Bacilli</taxon>
        <taxon>Bacillales</taxon>
        <taxon>Paenibacillaceae</taxon>
        <taxon>Paenibacillus</taxon>
    </lineage>
</organism>
<evidence type="ECO:0000256" key="2">
    <source>
        <dbReference type="ARBA" id="ARBA00008072"/>
    </source>
</evidence>
<dbReference type="EMBL" id="MRTP01000001">
    <property type="protein sequence ID" value="OMF57950.1"/>
    <property type="molecule type" value="Genomic_DNA"/>
</dbReference>
<dbReference type="Pfam" id="PF08240">
    <property type="entry name" value="ADH_N"/>
    <property type="match status" value="1"/>
</dbReference>
<evidence type="ECO:0000256" key="4">
    <source>
        <dbReference type="ARBA" id="ARBA00022833"/>
    </source>
</evidence>
<dbReference type="InterPro" id="IPR013149">
    <property type="entry name" value="ADH-like_C"/>
</dbReference>
<dbReference type="PANTHER" id="PTHR43350">
    <property type="entry name" value="NAD-DEPENDENT ALCOHOL DEHYDROGENASE"/>
    <property type="match status" value="1"/>
</dbReference>
<dbReference type="AlphaFoldDB" id="A0A1R1F1N6"/>
<dbReference type="SUPFAM" id="SSF50129">
    <property type="entry name" value="GroES-like"/>
    <property type="match status" value="1"/>
</dbReference>
<feature type="domain" description="Enoyl reductase (ER)" evidence="6">
    <location>
        <begin position="6"/>
        <end position="330"/>
    </location>
</feature>
<comment type="similarity">
    <text evidence="2">Belongs to the zinc-containing alcohol dehydrogenase family.</text>
</comment>
<dbReference type="PANTHER" id="PTHR43350:SF19">
    <property type="entry name" value="D-GULOSIDE 3-DEHYDROGENASE"/>
    <property type="match status" value="1"/>
</dbReference>
<dbReference type="Gene3D" id="3.90.180.10">
    <property type="entry name" value="Medium-chain alcohol dehydrogenases, catalytic domain"/>
    <property type="match status" value="2"/>
</dbReference>